<dbReference type="EMBL" id="CM000608">
    <property type="protein sequence ID" value="EEC49737.1"/>
    <property type="molecule type" value="Genomic_DNA"/>
</dbReference>
<evidence type="ECO:0000313" key="1">
    <source>
        <dbReference type="EMBL" id="EEC49737.1"/>
    </source>
</evidence>
<accession>B7FW46</accession>
<proteinExistence type="predicted"/>
<dbReference type="HOGENOM" id="CLU_589854_0_0_1"/>
<sequence length="464" mass="53208">MQKGVDVEADDGIGFEDNEQFQDLSLQQLHEALDLLDAADIDAYREAKRHAPDLVALESDPRRFLRVENFNPWAAARRLASYWTIRKSIFGEKSLFPLRGTKGAFTEDDLRNIKSGVFQILPNDLYGHSVLFFDETKLELHTPRGFAKRIFFFLQMLSENQLSQSKGFTLVVALDKVGRISEKPGREFATDLVEQSMPLKLNDFHLLCCRPREEWTTALEKHIPKALHFLEKCVTLRAPNVHIDETHTGILHKMLNFGFEKESLPAVAGGTWDRSEFEKWLEKYDMRLTETSFSQLTECAFSDLIKETVMHYQLKVDSVDESSSVPTDNNSAINRNLYGPLSLPDIASTAEIKMSMESQRQLDEALDLIPIEQKHAFAEAKQCVPNLIETESNPIRFLEAENYNVWAATKHLVAYWKYQKDFFGDRAFFPMLLSDTGRTAISQEDMVFLKTTGFVTILPNDRYD</sequence>
<reference evidence="2" key="2">
    <citation type="submission" date="2008-08" db="EMBL/GenBank/DDBJ databases">
        <authorList>
            <consortium name="Diatom Consortium"/>
            <person name="Grigoriev I."/>
            <person name="Grimwood J."/>
            <person name="Kuo A."/>
            <person name="Otillar R.P."/>
            <person name="Salamov A."/>
            <person name="Detter J.C."/>
            <person name="Lindquist E."/>
            <person name="Shapiro H."/>
            <person name="Lucas S."/>
            <person name="Glavina del Rio T."/>
            <person name="Pitluck S."/>
            <person name="Rokhsar D."/>
            <person name="Bowler C."/>
        </authorList>
    </citation>
    <scope>GENOME REANNOTATION</scope>
    <source>
        <strain evidence="2">CCAP 1055/1</strain>
    </source>
</reference>
<dbReference type="OrthoDB" id="56446at2759"/>
<dbReference type="KEGG" id="pti:PHATRDRAFT_34469"/>
<dbReference type="AlphaFoldDB" id="B7FW46"/>
<dbReference type="GeneID" id="7199828"/>
<dbReference type="RefSeq" id="XP_002179039.1">
    <property type="nucleotide sequence ID" value="XM_002179003.1"/>
</dbReference>
<keyword evidence="2" id="KW-1185">Reference proteome</keyword>
<organism evidence="1 2">
    <name type="scientific">Phaeodactylum tricornutum (strain CCAP 1055/1)</name>
    <dbReference type="NCBI Taxonomy" id="556484"/>
    <lineage>
        <taxon>Eukaryota</taxon>
        <taxon>Sar</taxon>
        <taxon>Stramenopiles</taxon>
        <taxon>Ochrophyta</taxon>
        <taxon>Bacillariophyta</taxon>
        <taxon>Bacillariophyceae</taxon>
        <taxon>Bacillariophycidae</taxon>
        <taxon>Naviculales</taxon>
        <taxon>Phaeodactylaceae</taxon>
        <taxon>Phaeodactylum</taxon>
    </lineage>
</organism>
<evidence type="ECO:0000313" key="2">
    <source>
        <dbReference type="Proteomes" id="UP000000759"/>
    </source>
</evidence>
<gene>
    <name evidence="1" type="ORF">PHATRDRAFT_34469</name>
</gene>
<dbReference type="Proteomes" id="UP000000759">
    <property type="component" value="Chromosome 5"/>
</dbReference>
<reference evidence="1 2" key="1">
    <citation type="journal article" date="2008" name="Nature">
        <title>The Phaeodactylum genome reveals the evolutionary history of diatom genomes.</title>
        <authorList>
            <person name="Bowler C."/>
            <person name="Allen A.E."/>
            <person name="Badger J.H."/>
            <person name="Grimwood J."/>
            <person name="Jabbari K."/>
            <person name="Kuo A."/>
            <person name="Maheswari U."/>
            <person name="Martens C."/>
            <person name="Maumus F."/>
            <person name="Otillar R.P."/>
            <person name="Rayko E."/>
            <person name="Salamov A."/>
            <person name="Vandepoele K."/>
            <person name="Beszteri B."/>
            <person name="Gruber A."/>
            <person name="Heijde M."/>
            <person name="Katinka M."/>
            <person name="Mock T."/>
            <person name="Valentin K."/>
            <person name="Verret F."/>
            <person name="Berges J.A."/>
            <person name="Brownlee C."/>
            <person name="Cadoret J.P."/>
            <person name="Chiovitti A."/>
            <person name="Choi C.J."/>
            <person name="Coesel S."/>
            <person name="De Martino A."/>
            <person name="Detter J.C."/>
            <person name="Durkin C."/>
            <person name="Falciatore A."/>
            <person name="Fournet J."/>
            <person name="Haruta M."/>
            <person name="Huysman M.J."/>
            <person name="Jenkins B.D."/>
            <person name="Jiroutova K."/>
            <person name="Jorgensen R.E."/>
            <person name="Joubert Y."/>
            <person name="Kaplan A."/>
            <person name="Kroger N."/>
            <person name="Kroth P.G."/>
            <person name="La Roche J."/>
            <person name="Lindquist E."/>
            <person name="Lommer M."/>
            <person name="Martin-Jezequel V."/>
            <person name="Lopez P.J."/>
            <person name="Lucas S."/>
            <person name="Mangogna M."/>
            <person name="McGinnis K."/>
            <person name="Medlin L.K."/>
            <person name="Montsant A."/>
            <person name="Oudot-Le Secq M.P."/>
            <person name="Napoli C."/>
            <person name="Obornik M."/>
            <person name="Parker M.S."/>
            <person name="Petit J.L."/>
            <person name="Porcel B.M."/>
            <person name="Poulsen N."/>
            <person name="Robison M."/>
            <person name="Rychlewski L."/>
            <person name="Rynearson T.A."/>
            <person name="Schmutz J."/>
            <person name="Shapiro H."/>
            <person name="Siaut M."/>
            <person name="Stanley M."/>
            <person name="Sussman M.R."/>
            <person name="Taylor A.R."/>
            <person name="Vardi A."/>
            <person name="von Dassow P."/>
            <person name="Vyverman W."/>
            <person name="Willis A."/>
            <person name="Wyrwicz L.S."/>
            <person name="Rokhsar D.S."/>
            <person name="Weissenbach J."/>
            <person name="Armbrust E.V."/>
            <person name="Green B.R."/>
            <person name="Van de Peer Y."/>
            <person name="Grigoriev I.V."/>
        </authorList>
    </citation>
    <scope>NUCLEOTIDE SEQUENCE [LARGE SCALE GENOMIC DNA]</scope>
    <source>
        <strain evidence="1 2">CCAP 1055/1</strain>
    </source>
</reference>
<dbReference type="PaxDb" id="2850-Phatr34469"/>
<name>B7FW46_PHATC</name>
<protein>
    <submittedName>
        <fullName evidence="1">Uncharacterized protein</fullName>
    </submittedName>
</protein>
<dbReference type="InParanoid" id="B7FW46"/>